<evidence type="ECO:0000256" key="1">
    <source>
        <dbReference type="ARBA" id="ARBA00023125"/>
    </source>
</evidence>
<organism evidence="2 3">
    <name type="scientific">Aerophobetes bacterium</name>
    <dbReference type="NCBI Taxonomy" id="2030807"/>
    <lineage>
        <taxon>Bacteria</taxon>
        <taxon>Candidatus Aerophobota</taxon>
    </lineage>
</organism>
<evidence type="ECO:0000313" key="3">
    <source>
        <dbReference type="Proteomes" id="UP000320781"/>
    </source>
</evidence>
<dbReference type="InterPro" id="IPR036390">
    <property type="entry name" value="WH_DNA-bd_sf"/>
</dbReference>
<reference evidence="2 3" key="1">
    <citation type="submission" date="2019-03" db="EMBL/GenBank/DDBJ databases">
        <title>Metabolic potential of uncultured bacteria and archaea associated with petroleum seepage in deep-sea sediments.</title>
        <authorList>
            <person name="Dong X."/>
            <person name="Hubert C."/>
        </authorList>
    </citation>
    <scope>NUCLEOTIDE SEQUENCE [LARGE SCALE GENOMIC DNA]</scope>
    <source>
        <strain evidence="2">E44_bin92</strain>
    </source>
</reference>
<dbReference type="PANTHER" id="PTHR33221">
    <property type="entry name" value="WINGED HELIX-TURN-HELIX TRANSCRIPTIONAL REGULATOR, RRF2 FAMILY"/>
    <property type="match status" value="1"/>
</dbReference>
<dbReference type="AlphaFoldDB" id="A0A523QH14"/>
<name>A0A523QH14_UNCAE</name>
<dbReference type="PANTHER" id="PTHR33221:SF5">
    <property type="entry name" value="HTH-TYPE TRANSCRIPTIONAL REGULATOR ISCR"/>
    <property type="match status" value="1"/>
</dbReference>
<proteinExistence type="predicted"/>
<sequence length="149" mass="16880">MKLNTQIRFGVRALFDIAYHNNGGPTRIASIAKRQKLSPDYLEQIFKKLRNTRILEGKKGPGGGYYLARRPEKITLREVIQAIDGPIDLVFCVGQLETGVEKCSLSKKCITTYIWKELSDNISTFFDSITISDLCRRAEKQGIIKEPDV</sequence>
<protein>
    <submittedName>
        <fullName evidence="2">Rrf2 family transcriptional regulator</fullName>
    </submittedName>
</protein>
<dbReference type="GO" id="GO:0003677">
    <property type="term" value="F:DNA binding"/>
    <property type="evidence" value="ECO:0007669"/>
    <property type="project" value="UniProtKB-KW"/>
</dbReference>
<comment type="caution">
    <text evidence="2">The sequence shown here is derived from an EMBL/GenBank/DDBJ whole genome shotgun (WGS) entry which is preliminary data.</text>
</comment>
<gene>
    <name evidence="2" type="ORF">E3J95_06000</name>
</gene>
<dbReference type="PROSITE" id="PS51197">
    <property type="entry name" value="HTH_RRF2_2"/>
    <property type="match status" value="1"/>
</dbReference>
<dbReference type="InterPro" id="IPR000944">
    <property type="entry name" value="Tscrpt_reg_Rrf2"/>
</dbReference>
<dbReference type="InterPro" id="IPR036388">
    <property type="entry name" value="WH-like_DNA-bd_sf"/>
</dbReference>
<dbReference type="Pfam" id="PF02082">
    <property type="entry name" value="Rrf2"/>
    <property type="match status" value="1"/>
</dbReference>
<keyword evidence="1" id="KW-0238">DNA-binding</keyword>
<evidence type="ECO:0000313" key="2">
    <source>
        <dbReference type="EMBL" id="TES84776.1"/>
    </source>
</evidence>
<dbReference type="GO" id="GO:0003700">
    <property type="term" value="F:DNA-binding transcription factor activity"/>
    <property type="evidence" value="ECO:0007669"/>
    <property type="project" value="TreeGrafter"/>
</dbReference>
<dbReference type="SUPFAM" id="SSF46785">
    <property type="entry name" value="Winged helix' DNA-binding domain"/>
    <property type="match status" value="1"/>
</dbReference>
<dbReference type="GO" id="GO:0005829">
    <property type="term" value="C:cytosol"/>
    <property type="evidence" value="ECO:0007669"/>
    <property type="project" value="TreeGrafter"/>
</dbReference>
<dbReference type="NCBIfam" id="TIGR00738">
    <property type="entry name" value="rrf2_super"/>
    <property type="match status" value="1"/>
</dbReference>
<accession>A0A523QH14</accession>
<dbReference type="Proteomes" id="UP000320781">
    <property type="component" value="Unassembled WGS sequence"/>
</dbReference>
<dbReference type="Gene3D" id="1.10.10.10">
    <property type="entry name" value="Winged helix-like DNA-binding domain superfamily/Winged helix DNA-binding domain"/>
    <property type="match status" value="1"/>
</dbReference>
<dbReference type="EMBL" id="SOKU01000292">
    <property type="protein sequence ID" value="TES84776.1"/>
    <property type="molecule type" value="Genomic_DNA"/>
</dbReference>